<dbReference type="InterPro" id="IPR043964">
    <property type="entry name" value="P-loop_TraG"/>
</dbReference>
<gene>
    <name evidence="2" type="ORF">FHR87_003615</name>
</gene>
<dbReference type="Gene3D" id="3.40.50.300">
    <property type="entry name" value="P-loop containing nucleotide triphosphate hydrolases"/>
    <property type="match status" value="1"/>
</dbReference>
<name>A0A839T8H8_AZOMA</name>
<keyword evidence="2" id="KW-0067">ATP-binding</keyword>
<dbReference type="Pfam" id="PF19044">
    <property type="entry name" value="P-loop_TraG"/>
    <property type="match status" value="1"/>
</dbReference>
<dbReference type="InterPro" id="IPR027417">
    <property type="entry name" value="P-loop_NTPase"/>
</dbReference>
<dbReference type="PANTHER" id="PTHR38467:SF1">
    <property type="entry name" value="CONJUGATIVE TRANSFER: ASSEMBLY"/>
    <property type="match status" value="1"/>
</dbReference>
<comment type="caution">
    <text evidence="2">The sequence shown here is derived from an EMBL/GenBank/DDBJ whole genome shotgun (WGS) entry which is preliminary data.</text>
</comment>
<dbReference type="SUPFAM" id="SSF52540">
    <property type="entry name" value="P-loop containing nucleoside triphosphate hydrolases"/>
    <property type="match status" value="1"/>
</dbReference>
<dbReference type="Proteomes" id="UP000549250">
    <property type="component" value="Unassembled WGS sequence"/>
</dbReference>
<proteinExistence type="predicted"/>
<protein>
    <submittedName>
        <fullName evidence="2">Conjugal transfer ATP-binding protein TraC</fullName>
    </submittedName>
</protein>
<dbReference type="Pfam" id="PF11130">
    <property type="entry name" value="TraC_F_IV"/>
    <property type="match status" value="1"/>
</dbReference>
<dbReference type="InterPro" id="IPR053155">
    <property type="entry name" value="F-pilin_assembly_TraC"/>
</dbReference>
<keyword evidence="2" id="KW-0547">Nucleotide-binding</keyword>
<evidence type="ECO:0000259" key="1">
    <source>
        <dbReference type="Pfam" id="PF19044"/>
    </source>
</evidence>
<feature type="domain" description="TraG P-loop" evidence="1">
    <location>
        <begin position="450"/>
        <end position="808"/>
    </location>
</feature>
<dbReference type="InterPro" id="IPR014117">
    <property type="entry name" value="TraC-F-type"/>
</dbReference>
<accession>A0A839T8H8</accession>
<dbReference type="Gene3D" id="1.10.8.730">
    <property type="match status" value="1"/>
</dbReference>
<dbReference type="InterPro" id="IPR025955">
    <property type="entry name" value="TraC/Conjuga_ATPase"/>
</dbReference>
<dbReference type="EMBL" id="JACHXI010000027">
    <property type="protein sequence ID" value="MBB3105180.1"/>
    <property type="molecule type" value="Genomic_DNA"/>
</dbReference>
<keyword evidence="3" id="KW-1185">Reference proteome</keyword>
<reference evidence="2 3" key="1">
    <citation type="submission" date="2020-08" db="EMBL/GenBank/DDBJ databases">
        <title>Genomic Encyclopedia of Type Strains, Phase III (KMG-III): the genomes of soil and plant-associated and newly described type strains.</title>
        <authorList>
            <person name="Whitman W."/>
        </authorList>
    </citation>
    <scope>NUCLEOTIDE SEQUENCE [LARGE SCALE GENOMIC DNA]</scope>
    <source>
        <strain evidence="2 3">CECT 4462</strain>
    </source>
</reference>
<organism evidence="2 3">
    <name type="scientific">Azomonas macrocytogenes</name>
    <name type="common">Azotobacter macrocytogenes</name>
    <dbReference type="NCBI Taxonomy" id="69962"/>
    <lineage>
        <taxon>Bacteria</taxon>
        <taxon>Pseudomonadati</taxon>
        <taxon>Pseudomonadota</taxon>
        <taxon>Gammaproteobacteria</taxon>
        <taxon>Pseudomonadales</taxon>
        <taxon>Pseudomonadaceae</taxon>
        <taxon>Azomonas</taxon>
    </lineage>
</organism>
<sequence length="817" mass="92390">MTIISIRRKYQEHLIPEHMRASGIIPVVAYSPEHEFFLMDDKSMGFGFLCEPLNAGDEKIQDRVNGFLNQEFPTGTNIQFLLFRSPDITQQMHNMLGLRDNFQHPLMSSVIKERQRFLLDHACNPVVTDSRSGHFNLGIVQDTKLLITVKCPITGQQPSPYEIDELKQLNIKVRSSLQTIGLQPTLLNADRYVRLMSTLLNWEKDASWRHDAAQWDPFTPICSQLFDYGTDLEVNKDSVRLGEQYVKVLSAKKLPNKAFFGDAIRYVGDLSGGDSSVRENYMVVVNLYYPETEATKSALDRNRQFVVNQAYGPLLKFVPELADKHESFDDLYASIKEGFKPIKLSYALVIFAPTAERAQSAAMSARNLWREARFEIMEDKYIMLPSLINNLPLCTDIKAQKDLFRHKTMTVQQAAVLAPLFGEWKGTGTFHASLLSRNGQLMSLSLHDSNTNKNLVIAAESGSGKSFLVNELIMSYLSEGAHVWVIDVGRSYEKLCALLEGDFVHFEEGSNVNLNPFELIENYDDEEDAMVSLVMAMASVGGNLTELQVSALKQMMAKVWSEQGQGMKVDHIAEICLASEDQRLKDIGQQLYAFTSQGSYGRYFSQRNNVSFQNRFTVLELDELQGRKHLRQVVLLQLIYQIQQEVYLGNRNRKKIVIIDEAWDLLKEGEVSVFMEHAYRKFRKYGGSVVIATQSINDLYENPVGRAIAENSANMYLLGQTAETVESIKRTGRLTLAEGGYKMLKSVHTILGVYSEIFVKSNAGVGIGRLVVGDFQKLLYSTDPRDVAAINQYVKQGLEVTDAIYAVLRDRQESQHG</sequence>
<dbReference type="AlphaFoldDB" id="A0A839T8H8"/>
<dbReference type="PANTHER" id="PTHR38467">
    <property type="match status" value="1"/>
</dbReference>
<dbReference type="RefSeq" id="WP_338021272.1">
    <property type="nucleotide sequence ID" value="NZ_JACHXI010000027.1"/>
</dbReference>
<evidence type="ECO:0000313" key="2">
    <source>
        <dbReference type="EMBL" id="MBB3105180.1"/>
    </source>
</evidence>
<dbReference type="CDD" id="cd01127">
    <property type="entry name" value="TrwB_TraG_TraD_VirD4"/>
    <property type="match status" value="1"/>
</dbReference>
<evidence type="ECO:0000313" key="3">
    <source>
        <dbReference type="Proteomes" id="UP000549250"/>
    </source>
</evidence>
<dbReference type="GO" id="GO:0005524">
    <property type="term" value="F:ATP binding"/>
    <property type="evidence" value="ECO:0007669"/>
    <property type="project" value="UniProtKB-KW"/>
</dbReference>
<dbReference type="NCBIfam" id="TIGR02746">
    <property type="entry name" value="TraC-F-type"/>
    <property type="match status" value="1"/>
</dbReference>